<dbReference type="InterPro" id="IPR025665">
    <property type="entry name" value="Beta-barrel_OMP_2"/>
</dbReference>
<accession>A0A9D2HYN0</accession>
<proteinExistence type="predicted"/>
<name>A0A9D2HYN0_9BACE</name>
<reference evidence="3" key="1">
    <citation type="journal article" date="2021" name="PeerJ">
        <title>Extensive microbial diversity within the chicken gut microbiome revealed by metagenomics and culture.</title>
        <authorList>
            <person name="Gilroy R."/>
            <person name="Ravi A."/>
            <person name="Getino M."/>
            <person name="Pursley I."/>
            <person name="Horton D.L."/>
            <person name="Alikhan N.F."/>
            <person name="Baker D."/>
            <person name="Gharbi K."/>
            <person name="Hall N."/>
            <person name="Watson M."/>
            <person name="Adriaenssens E.M."/>
            <person name="Foster-Nyarko E."/>
            <person name="Jarju S."/>
            <person name="Secka A."/>
            <person name="Antonio M."/>
            <person name="Oren A."/>
            <person name="Chaudhuri R.R."/>
            <person name="La Ragione R."/>
            <person name="Hildebrand F."/>
            <person name="Pallen M.J."/>
        </authorList>
    </citation>
    <scope>NUCLEOTIDE SEQUENCE</scope>
    <source>
        <strain evidence="3">ChiHjej12B11-9795</strain>
    </source>
</reference>
<gene>
    <name evidence="3" type="ORF">H9950_12305</name>
</gene>
<dbReference type="InterPro" id="IPR008969">
    <property type="entry name" value="CarboxyPept-like_regulatory"/>
</dbReference>
<keyword evidence="1" id="KW-0732">Signal</keyword>
<dbReference type="SUPFAM" id="SSF49464">
    <property type="entry name" value="Carboxypeptidase regulatory domain-like"/>
    <property type="match status" value="1"/>
</dbReference>
<dbReference type="Gene3D" id="2.40.160.20">
    <property type="match status" value="1"/>
</dbReference>
<reference evidence="3" key="2">
    <citation type="submission" date="2021-04" db="EMBL/GenBank/DDBJ databases">
        <authorList>
            <person name="Gilroy R."/>
        </authorList>
    </citation>
    <scope>NUCLEOTIDE SEQUENCE</scope>
    <source>
        <strain evidence="3">ChiHjej12B11-9795</strain>
    </source>
</reference>
<comment type="caution">
    <text evidence="3">The sequence shown here is derived from an EMBL/GenBank/DDBJ whole genome shotgun (WGS) entry which is preliminary data.</text>
</comment>
<protein>
    <submittedName>
        <fullName evidence="3">Outer membrane beta-barrel protein</fullName>
    </submittedName>
</protein>
<sequence length="262" mass="29619">MKRIYVMLLLCTCAAAAMAQGQKFKQRLIDRDYYPIDSAKVTVKGTNISTVTDKDGNFILEDVPLILDSIEVTKGKKSKTLPIPLAIEMKQDIQDRFMWFVKAGWGANQDYDGNWSGGNFYGGVGMNIAVSRHWFYELGVYYFRRQMNLWDWDFDGEIRTGGVDYETHNLEIPVAYGVKYSLGKPMLLAVKFGAYYSRVLSSSINGGSYYDELEGDDRDGGGLLLGLGLEVKRHWLVDIMYKSGWTAGDAYMDLTLGVGYRF</sequence>
<dbReference type="AlphaFoldDB" id="A0A9D2HYN0"/>
<evidence type="ECO:0000256" key="1">
    <source>
        <dbReference type="SAM" id="SignalP"/>
    </source>
</evidence>
<feature type="chain" id="PRO_5038701697" evidence="1">
    <location>
        <begin position="20"/>
        <end position="262"/>
    </location>
</feature>
<evidence type="ECO:0000313" key="4">
    <source>
        <dbReference type="Proteomes" id="UP000823862"/>
    </source>
</evidence>
<feature type="domain" description="Outer membrane protein beta-barrel" evidence="2">
    <location>
        <begin position="109"/>
        <end position="242"/>
    </location>
</feature>
<dbReference type="SUPFAM" id="SSF56925">
    <property type="entry name" value="OMPA-like"/>
    <property type="match status" value="1"/>
</dbReference>
<dbReference type="Pfam" id="PF13568">
    <property type="entry name" value="OMP_b-brl_2"/>
    <property type="match status" value="1"/>
</dbReference>
<evidence type="ECO:0000259" key="2">
    <source>
        <dbReference type="Pfam" id="PF13568"/>
    </source>
</evidence>
<feature type="signal peptide" evidence="1">
    <location>
        <begin position="1"/>
        <end position="19"/>
    </location>
</feature>
<organism evidence="3 4">
    <name type="scientific">Candidatus Bacteroides avicola</name>
    <dbReference type="NCBI Taxonomy" id="2838468"/>
    <lineage>
        <taxon>Bacteria</taxon>
        <taxon>Pseudomonadati</taxon>
        <taxon>Bacteroidota</taxon>
        <taxon>Bacteroidia</taxon>
        <taxon>Bacteroidales</taxon>
        <taxon>Bacteroidaceae</taxon>
        <taxon>Bacteroides</taxon>
    </lineage>
</organism>
<dbReference type="Proteomes" id="UP000823862">
    <property type="component" value="Unassembled WGS sequence"/>
</dbReference>
<evidence type="ECO:0000313" key="3">
    <source>
        <dbReference type="EMBL" id="HJA86946.1"/>
    </source>
</evidence>
<dbReference type="EMBL" id="DWZI01000064">
    <property type="protein sequence ID" value="HJA86946.1"/>
    <property type="molecule type" value="Genomic_DNA"/>
</dbReference>
<dbReference type="InterPro" id="IPR011250">
    <property type="entry name" value="OMP/PagP_B-barrel"/>
</dbReference>